<evidence type="ECO:0000256" key="1">
    <source>
        <dbReference type="SAM" id="MobiDB-lite"/>
    </source>
</evidence>
<keyword evidence="3" id="KW-1185">Reference proteome</keyword>
<name>A0A3N4IF11_ASCIM</name>
<dbReference type="Proteomes" id="UP000275078">
    <property type="component" value="Unassembled WGS sequence"/>
</dbReference>
<dbReference type="AlphaFoldDB" id="A0A3N4IF11"/>
<feature type="region of interest" description="Disordered" evidence="1">
    <location>
        <begin position="835"/>
        <end position="898"/>
    </location>
</feature>
<dbReference type="EMBL" id="ML119657">
    <property type="protein sequence ID" value="RPA84742.1"/>
    <property type="molecule type" value="Genomic_DNA"/>
</dbReference>
<evidence type="ECO:0000313" key="2">
    <source>
        <dbReference type="EMBL" id="RPA84742.1"/>
    </source>
</evidence>
<proteinExistence type="predicted"/>
<dbReference type="PANTHER" id="PTHR38846">
    <property type="entry name" value="C3H1-TYPE DOMAIN-CONTAINING PROTEIN"/>
    <property type="match status" value="1"/>
</dbReference>
<sequence>MAKGPAAMDPTSSSVLAKDDSKIRPKKDSDFSSSSEEDITHTSDLKVQPNSNPCLGNLELSGTVTSDIHYADVSCGFATNPFDDPACVIVDGNALNDLVDSALVSSAYEPDKEELRERSSILTDSKHDACAKRMGSFRYEGGIPRVAAEVFEHERPQKMVTNPMKSRSTRNSSNVSSSVPLLSLEPEIPKMEEMKVQPTQSNRSLAKDSGASLVSLNRSNGNDTIKTSIASGSFISHTDFYRPGRGQVLQDVPDYDTLHRNPAGIDLNHEASVAWRVRHRKISEWRALVSMPAAPEVETVAPGSVQSEFSSVRKSSPVPVVEKLQGAALVEKLFKDHPELRIPPPLPPRHLPGLPSSDKGVEPVVAPGNRKIHKDHVDWKAGSVGQQCFEIPRSNLGPLSKEDEPAQDCDDSSCAIGTCTVPRPPKYEQSRGNLSGRMLPNEKKGEVDHQLQQETSFRRRLYSVSNKKKRHWYKDLSELFMSDEELLNSRSPQTHHHSHHNLQQPGMVKQNGVAPQESPLATGKSLSQSSLSDQSIIPVHYKVHQPNSTTQADDTPAGTETVELELFLVFNLSGDDFHLEKPDTHPCRMNLAFRPTPFCAVRNVSGEIASIKNFLREIHRQVRFAGSSILRNRWEVEYIENGIVRNNLFYMLDVWPELMIVALWHYIANMSPWDEKDVVFLQILCYYHQEISETKSELEESDKPQTGITNSGRKLDKVIRTVSQEDLGLIEAELSASEIYKSLRRNYYNLALELGLTPEEKDALHPPRAEPADTQLSINISNKLAASVQDKAPKKNQVSTQLPFNSGIASKSVTSLEGQPAEALKDAIMSLFRSDQKDSRIPSTLKTDQAAPAGGDKQVLANHKSKQASWMGGSSSQNPRSEVERSKKENLEGHGFKKRSQMTIYGTHLQVPRAPFGTSGATIALDPVPAFMQQQVRPTTPLFGGSNLSDSSNPRASGSHLRSTVGIVPQVGYLSCPIAATVYPGLGYSPQIVPAQPLHAPSGSLQAVEQSPSALPTKAMPQESRVQTLGANTVNKARLKETFQPQAEQKMPAIDIGDNSVVDDFFLRYGGIHFRINWTCPMEVELKRMSSEYGWNSTKWRRVRMNFHRAVADDFDRKFGDSQVVDSWIALCVELGAVPDELDGISTIDGCLELISNKHVNVWDILNGRRMRKPVTNFHNKSALIDYTTNRRHFPRKAAKVGGALAMLLPYIGH</sequence>
<dbReference type="PANTHER" id="PTHR38846:SF1">
    <property type="entry name" value="C3H1-TYPE DOMAIN-CONTAINING PROTEIN"/>
    <property type="match status" value="1"/>
</dbReference>
<feature type="region of interest" description="Disordered" evidence="1">
    <location>
        <begin position="425"/>
        <end position="451"/>
    </location>
</feature>
<feature type="compositionally biased region" description="Basic and acidic residues" evidence="1">
    <location>
        <begin position="881"/>
        <end position="895"/>
    </location>
</feature>
<feature type="compositionally biased region" description="Basic and acidic residues" evidence="1">
    <location>
        <begin position="17"/>
        <end position="30"/>
    </location>
</feature>
<dbReference type="OrthoDB" id="6105938at2759"/>
<accession>A0A3N4IF11</accession>
<gene>
    <name evidence="2" type="ORF">BJ508DRAFT_359463</name>
</gene>
<feature type="compositionally biased region" description="Basic and acidic residues" evidence="1">
    <location>
        <begin position="440"/>
        <end position="451"/>
    </location>
</feature>
<dbReference type="STRING" id="1160509.A0A3N4IF11"/>
<evidence type="ECO:0000313" key="3">
    <source>
        <dbReference type="Proteomes" id="UP000275078"/>
    </source>
</evidence>
<feature type="region of interest" description="Disordered" evidence="1">
    <location>
        <begin position="1"/>
        <end position="46"/>
    </location>
</feature>
<feature type="region of interest" description="Disordered" evidence="1">
    <location>
        <begin position="488"/>
        <end position="529"/>
    </location>
</feature>
<reference evidence="2 3" key="1">
    <citation type="journal article" date="2018" name="Nat. Ecol. Evol.">
        <title>Pezizomycetes genomes reveal the molecular basis of ectomycorrhizal truffle lifestyle.</title>
        <authorList>
            <person name="Murat C."/>
            <person name="Payen T."/>
            <person name="Noel B."/>
            <person name="Kuo A."/>
            <person name="Morin E."/>
            <person name="Chen J."/>
            <person name="Kohler A."/>
            <person name="Krizsan K."/>
            <person name="Balestrini R."/>
            <person name="Da Silva C."/>
            <person name="Montanini B."/>
            <person name="Hainaut M."/>
            <person name="Levati E."/>
            <person name="Barry K.W."/>
            <person name="Belfiori B."/>
            <person name="Cichocki N."/>
            <person name="Clum A."/>
            <person name="Dockter R.B."/>
            <person name="Fauchery L."/>
            <person name="Guy J."/>
            <person name="Iotti M."/>
            <person name="Le Tacon F."/>
            <person name="Lindquist E.A."/>
            <person name="Lipzen A."/>
            <person name="Malagnac F."/>
            <person name="Mello A."/>
            <person name="Molinier V."/>
            <person name="Miyauchi S."/>
            <person name="Poulain J."/>
            <person name="Riccioni C."/>
            <person name="Rubini A."/>
            <person name="Sitrit Y."/>
            <person name="Splivallo R."/>
            <person name="Traeger S."/>
            <person name="Wang M."/>
            <person name="Zifcakova L."/>
            <person name="Wipf D."/>
            <person name="Zambonelli A."/>
            <person name="Paolocci F."/>
            <person name="Nowrousian M."/>
            <person name="Ottonello S."/>
            <person name="Baldrian P."/>
            <person name="Spatafora J.W."/>
            <person name="Henrissat B."/>
            <person name="Nagy L.G."/>
            <person name="Aury J.M."/>
            <person name="Wincker P."/>
            <person name="Grigoriev I.V."/>
            <person name="Bonfante P."/>
            <person name="Martin F.M."/>
        </authorList>
    </citation>
    <scope>NUCLEOTIDE SEQUENCE [LARGE SCALE GENOMIC DNA]</scope>
    <source>
        <strain evidence="2 3">RN42</strain>
    </source>
</reference>
<protein>
    <submittedName>
        <fullName evidence="2">Uncharacterized protein</fullName>
    </submittedName>
</protein>
<organism evidence="2 3">
    <name type="scientific">Ascobolus immersus RN42</name>
    <dbReference type="NCBI Taxonomy" id="1160509"/>
    <lineage>
        <taxon>Eukaryota</taxon>
        <taxon>Fungi</taxon>
        <taxon>Dikarya</taxon>
        <taxon>Ascomycota</taxon>
        <taxon>Pezizomycotina</taxon>
        <taxon>Pezizomycetes</taxon>
        <taxon>Pezizales</taxon>
        <taxon>Ascobolaceae</taxon>
        <taxon>Ascobolus</taxon>
    </lineage>
</organism>